<evidence type="ECO:0000259" key="2">
    <source>
        <dbReference type="SMART" id="SM00849"/>
    </source>
</evidence>
<name>A0A1F7U808_9BACT</name>
<dbReference type="Pfam" id="PF12706">
    <property type="entry name" value="Lactamase_B_2"/>
    <property type="match status" value="1"/>
</dbReference>
<dbReference type="InterPro" id="IPR036866">
    <property type="entry name" value="RibonucZ/Hydroxyglut_hydro"/>
</dbReference>
<dbReference type="CDD" id="cd16279">
    <property type="entry name" value="metallo-hydrolase-like_MBL-fold"/>
    <property type="match status" value="1"/>
</dbReference>
<dbReference type="InterPro" id="IPR001279">
    <property type="entry name" value="Metallo-B-lactamas"/>
</dbReference>
<organism evidence="3 4">
    <name type="scientific">Candidatus Uhrbacteria bacterium RIFCSPHIGHO2_02_FULL_60_10</name>
    <dbReference type="NCBI Taxonomy" id="1802392"/>
    <lineage>
        <taxon>Bacteria</taxon>
        <taxon>Candidatus Uhriibacteriota</taxon>
    </lineage>
</organism>
<dbReference type="AlphaFoldDB" id="A0A1F7U808"/>
<proteinExistence type="predicted"/>
<sequence length="237" mass="26298">MRVIFLGTGPAAAIPRPGHRDATCRDARQGGKSRRTRSAALIRDGHTTVLFDAGPDIREQLRRERVKTVAAVFLTHRHSDAAGGLRWLPREIPVYGPEANRPIRVGTMTVTPVPVRHAFDDRFPTRGFTVNGRLGYVSDCRAIPSASRRLLAGLDTLILDAAAYLGRHIPTHLSVEQAALLAARLDPQRLFLTQIGHSFPPHEIAERAVRRYAKAHGYVFPVRLAHDGLRVEIRNAR</sequence>
<dbReference type="PANTHER" id="PTHR42663:SF6">
    <property type="entry name" value="HYDROLASE C777.06C-RELATED"/>
    <property type="match status" value="1"/>
</dbReference>
<feature type="domain" description="Metallo-beta-lactamase" evidence="2">
    <location>
        <begin position="36"/>
        <end position="195"/>
    </location>
</feature>
<evidence type="ECO:0000313" key="4">
    <source>
        <dbReference type="Proteomes" id="UP000177088"/>
    </source>
</evidence>
<accession>A0A1F7U808</accession>
<dbReference type="SUPFAM" id="SSF56281">
    <property type="entry name" value="Metallo-hydrolase/oxidoreductase"/>
    <property type="match status" value="1"/>
</dbReference>
<gene>
    <name evidence="3" type="ORF">A3C96_03780</name>
</gene>
<dbReference type="Pfam" id="PF00753">
    <property type="entry name" value="Lactamase_B"/>
    <property type="match status" value="1"/>
</dbReference>
<comment type="caution">
    <text evidence="3">The sequence shown here is derived from an EMBL/GenBank/DDBJ whole genome shotgun (WGS) entry which is preliminary data.</text>
</comment>
<dbReference type="PANTHER" id="PTHR42663">
    <property type="entry name" value="HYDROLASE C777.06C-RELATED-RELATED"/>
    <property type="match status" value="1"/>
</dbReference>
<dbReference type="EMBL" id="MGEA01000027">
    <property type="protein sequence ID" value="OGL74386.1"/>
    <property type="molecule type" value="Genomic_DNA"/>
</dbReference>
<feature type="compositionally biased region" description="Basic and acidic residues" evidence="1">
    <location>
        <begin position="18"/>
        <end position="29"/>
    </location>
</feature>
<evidence type="ECO:0000313" key="3">
    <source>
        <dbReference type="EMBL" id="OGL74386.1"/>
    </source>
</evidence>
<dbReference type="SMART" id="SM00849">
    <property type="entry name" value="Lactamase_B"/>
    <property type="match status" value="1"/>
</dbReference>
<feature type="region of interest" description="Disordered" evidence="1">
    <location>
        <begin position="16"/>
        <end position="36"/>
    </location>
</feature>
<reference evidence="3 4" key="1">
    <citation type="journal article" date="2016" name="Nat. Commun.">
        <title>Thousands of microbial genomes shed light on interconnected biogeochemical processes in an aquifer system.</title>
        <authorList>
            <person name="Anantharaman K."/>
            <person name="Brown C.T."/>
            <person name="Hug L.A."/>
            <person name="Sharon I."/>
            <person name="Castelle C.J."/>
            <person name="Probst A.J."/>
            <person name="Thomas B.C."/>
            <person name="Singh A."/>
            <person name="Wilkins M.J."/>
            <person name="Karaoz U."/>
            <person name="Brodie E.L."/>
            <person name="Williams K.H."/>
            <person name="Hubbard S.S."/>
            <person name="Banfield J.F."/>
        </authorList>
    </citation>
    <scope>NUCLEOTIDE SEQUENCE [LARGE SCALE GENOMIC DNA]</scope>
</reference>
<evidence type="ECO:0000256" key="1">
    <source>
        <dbReference type="SAM" id="MobiDB-lite"/>
    </source>
</evidence>
<dbReference type="Proteomes" id="UP000177088">
    <property type="component" value="Unassembled WGS sequence"/>
</dbReference>
<protein>
    <recommendedName>
        <fullName evidence="2">Metallo-beta-lactamase domain-containing protein</fullName>
    </recommendedName>
</protein>
<dbReference type="Gene3D" id="3.60.15.10">
    <property type="entry name" value="Ribonuclease Z/Hydroxyacylglutathione hydrolase-like"/>
    <property type="match status" value="2"/>
</dbReference>